<reference evidence="2" key="1">
    <citation type="submission" date="2025-08" db="UniProtKB">
        <authorList>
            <consortium name="RefSeq"/>
        </authorList>
    </citation>
    <scope>IDENTIFICATION</scope>
    <source>
        <strain evidence="2">USDA-PBARC FA_bdor</strain>
        <tissue evidence="2">Whole organism</tissue>
    </source>
</reference>
<dbReference type="GeneID" id="105266099"/>
<gene>
    <name evidence="2" type="primary">ND-ASHI</name>
</gene>
<dbReference type="PANTHER" id="PTHR12840">
    <property type="entry name" value="NADH-UBIQUINONE OXIDOREDUCTASE ASHI SUBUNIT"/>
    <property type="match status" value="1"/>
</dbReference>
<dbReference type="GO" id="GO:0005739">
    <property type="term" value="C:mitochondrion"/>
    <property type="evidence" value="ECO:0007669"/>
    <property type="project" value="InterPro"/>
</dbReference>
<dbReference type="AlphaFoldDB" id="A0A9R1U043"/>
<evidence type="ECO:0000313" key="2">
    <source>
        <dbReference type="RefSeq" id="XP_011302307.1"/>
    </source>
</evidence>
<dbReference type="KEGG" id="fas:105266099"/>
<dbReference type="PANTHER" id="PTHR12840:SF1">
    <property type="entry name" value="NADH DEHYDROGENASE [UBIQUINONE] 1 BETA SUBCOMPLEX SUBUNIT 8, MITOCHONDRIAL"/>
    <property type="match status" value="1"/>
</dbReference>
<dbReference type="CTD" id="31604"/>
<dbReference type="Pfam" id="PF05821">
    <property type="entry name" value="NDUF_B8"/>
    <property type="match status" value="1"/>
</dbReference>
<dbReference type="RefSeq" id="XP_011302307.1">
    <property type="nucleotide sequence ID" value="XM_011304005.1"/>
</dbReference>
<sequence>MASLIKLKNLITPITSKKPGILYNVVRTKVLTNEDWKPGPYPKTEAERRAAAEKYGLSYEEYEPYPDDGWGHGDYPKLPMIGMALKDPWYPYDWPEERRNHGEVLHVDRNILGEESADFGERPYVPYRTATAVTLTVIGSLFAVHYLLEPYPCFRPVLEKQIPQPGVVHYTFEPAR</sequence>
<dbReference type="InterPro" id="IPR008699">
    <property type="entry name" value="NDUFB8"/>
</dbReference>
<name>A0A9R1U043_9HYME</name>
<accession>A0A9R1U043</accession>
<organism evidence="1 2">
    <name type="scientific">Fopius arisanus</name>
    <dbReference type="NCBI Taxonomy" id="64838"/>
    <lineage>
        <taxon>Eukaryota</taxon>
        <taxon>Metazoa</taxon>
        <taxon>Ecdysozoa</taxon>
        <taxon>Arthropoda</taxon>
        <taxon>Hexapoda</taxon>
        <taxon>Insecta</taxon>
        <taxon>Pterygota</taxon>
        <taxon>Neoptera</taxon>
        <taxon>Endopterygota</taxon>
        <taxon>Hymenoptera</taxon>
        <taxon>Apocrita</taxon>
        <taxon>Ichneumonoidea</taxon>
        <taxon>Braconidae</taxon>
        <taxon>Opiinae</taxon>
        <taxon>Fopius</taxon>
    </lineage>
</organism>
<dbReference type="OrthoDB" id="2014058at2759"/>
<keyword evidence="1" id="KW-1185">Reference proteome</keyword>
<evidence type="ECO:0000313" key="1">
    <source>
        <dbReference type="Proteomes" id="UP000694866"/>
    </source>
</evidence>
<proteinExistence type="predicted"/>
<protein>
    <submittedName>
        <fullName evidence="2">NADH dehydrogenase [ubiquinone] 1 beta subcomplex subunit 8, mitochondrial</fullName>
    </submittedName>
</protein>
<dbReference type="Proteomes" id="UP000694866">
    <property type="component" value="Unplaced"/>
</dbReference>